<comment type="caution">
    <text evidence="1">The sequence shown here is derived from an EMBL/GenBank/DDBJ whole genome shotgun (WGS) entry which is preliminary data.</text>
</comment>
<sequence length="274" mass="29370">VQFLIVPVQAADPVPANGQTAVSLDPTVSWSAGRGAVSHDLYVSDDPIAVGDETIDPIAVGLTDTTYDLAGLDVNTVYYWKVNEVGDTEAWSGNVWSFTTQDYLVLDDFESYNDIPVGEEGSNIIYVTWADGFDNPTVNGSTVGHFEAFQPTMETEIVRGGSQSMPIYYDNSVASVSEAKRTYAEAQDWTQAGATSIVLHYRFGADSVGQELYVKINDVKVAAVAVAVTEDWNPITIDLIGAGIDPTQVSSMTIGIDGAGATGIVYVDDKMLMN</sequence>
<protein>
    <recommendedName>
        <fullName evidence="2">Fibronectin type-III domain-containing protein</fullName>
    </recommendedName>
</protein>
<dbReference type="InterPro" id="IPR013783">
    <property type="entry name" value="Ig-like_fold"/>
</dbReference>
<dbReference type="AlphaFoldDB" id="X0TLW7"/>
<evidence type="ECO:0000313" key="1">
    <source>
        <dbReference type="EMBL" id="GAF88266.1"/>
    </source>
</evidence>
<organism evidence="1">
    <name type="scientific">marine sediment metagenome</name>
    <dbReference type="NCBI Taxonomy" id="412755"/>
    <lineage>
        <taxon>unclassified sequences</taxon>
        <taxon>metagenomes</taxon>
        <taxon>ecological metagenomes</taxon>
    </lineage>
</organism>
<gene>
    <name evidence="1" type="ORF">S01H1_31144</name>
</gene>
<reference evidence="1" key="1">
    <citation type="journal article" date="2014" name="Front. Microbiol.">
        <title>High frequency of phylogenetically diverse reductive dehalogenase-homologous genes in deep subseafloor sedimentary metagenomes.</title>
        <authorList>
            <person name="Kawai M."/>
            <person name="Futagami T."/>
            <person name="Toyoda A."/>
            <person name="Takaki Y."/>
            <person name="Nishi S."/>
            <person name="Hori S."/>
            <person name="Arai W."/>
            <person name="Tsubouchi T."/>
            <person name="Morono Y."/>
            <person name="Uchiyama I."/>
            <person name="Ito T."/>
            <person name="Fujiyama A."/>
            <person name="Inagaki F."/>
            <person name="Takami H."/>
        </authorList>
    </citation>
    <scope>NUCLEOTIDE SEQUENCE</scope>
    <source>
        <strain evidence="1">Expedition CK06-06</strain>
    </source>
</reference>
<name>X0TLW7_9ZZZZ</name>
<dbReference type="EMBL" id="BARS01019202">
    <property type="protein sequence ID" value="GAF88266.1"/>
    <property type="molecule type" value="Genomic_DNA"/>
</dbReference>
<accession>X0TLW7</accession>
<feature type="non-terminal residue" evidence="1">
    <location>
        <position position="1"/>
    </location>
</feature>
<feature type="non-terminal residue" evidence="1">
    <location>
        <position position="274"/>
    </location>
</feature>
<evidence type="ECO:0008006" key="2">
    <source>
        <dbReference type="Google" id="ProtNLM"/>
    </source>
</evidence>
<proteinExistence type="predicted"/>
<dbReference type="Gene3D" id="2.60.40.10">
    <property type="entry name" value="Immunoglobulins"/>
    <property type="match status" value="1"/>
</dbReference>